<evidence type="ECO:0000313" key="11">
    <source>
        <dbReference type="Proteomes" id="UP001303473"/>
    </source>
</evidence>
<comment type="subcellular location">
    <subcellularLocation>
        <location evidence="1">Membrane</location>
        <topology evidence="1">Multi-pass membrane protein</topology>
    </subcellularLocation>
</comment>
<evidence type="ECO:0000256" key="2">
    <source>
        <dbReference type="ARBA" id="ARBA00022448"/>
    </source>
</evidence>
<feature type="transmembrane region" description="Helical" evidence="8">
    <location>
        <begin position="381"/>
        <end position="404"/>
    </location>
</feature>
<feature type="transmembrane region" description="Helical" evidence="8">
    <location>
        <begin position="192"/>
        <end position="211"/>
    </location>
</feature>
<dbReference type="InterPro" id="IPR011701">
    <property type="entry name" value="MFS"/>
</dbReference>
<feature type="transmembrane region" description="Helical" evidence="8">
    <location>
        <begin position="448"/>
        <end position="471"/>
    </location>
</feature>
<dbReference type="PROSITE" id="PS50850">
    <property type="entry name" value="MFS"/>
    <property type="match status" value="1"/>
</dbReference>
<dbReference type="GO" id="GO:0016020">
    <property type="term" value="C:membrane"/>
    <property type="evidence" value="ECO:0007669"/>
    <property type="project" value="UniProtKB-SubCell"/>
</dbReference>
<dbReference type="InterPro" id="IPR020846">
    <property type="entry name" value="MFS_dom"/>
</dbReference>
<keyword evidence="3 8" id="KW-0812">Transmembrane</keyword>
<dbReference type="SUPFAM" id="SSF103473">
    <property type="entry name" value="MFS general substrate transporter"/>
    <property type="match status" value="1"/>
</dbReference>
<dbReference type="GO" id="GO:0022857">
    <property type="term" value="F:transmembrane transporter activity"/>
    <property type="evidence" value="ECO:0007669"/>
    <property type="project" value="InterPro"/>
</dbReference>
<feature type="transmembrane region" description="Helical" evidence="8">
    <location>
        <begin position="159"/>
        <end position="180"/>
    </location>
</feature>
<feature type="transmembrane region" description="Helical" evidence="8">
    <location>
        <begin position="416"/>
        <end position="436"/>
    </location>
</feature>
<feature type="transmembrane region" description="Helical" evidence="8">
    <location>
        <begin position="100"/>
        <end position="123"/>
    </location>
</feature>
<keyword evidence="4 8" id="KW-1133">Transmembrane helix</keyword>
<dbReference type="PANTHER" id="PTHR43791:SF73">
    <property type="entry name" value="TRANSPORTER, PUTATIVE-RELATED"/>
    <property type="match status" value="1"/>
</dbReference>
<accession>A0AAN6N0A7</accession>
<comment type="similarity">
    <text evidence="6">Belongs to the major facilitator superfamily. Allantoate permease family.</text>
</comment>
<feature type="domain" description="Major facilitator superfamily (MFS) profile" evidence="9">
    <location>
        <begin position="63"/>
        <end position="477"/>
    </location>
</feature>
<organism evidence="10 11">
    <name type="scientific">Diplogelasinospora grovesii</name>
    <dbReference type="NCBI Taxonomy" id="303347"/>
    <lineage>
        <taxon>Eukaryota</taxon>
        <taxon>Fungi</taxon>
        <taxon>Dikarya</taxon>
        <taxon>Ascomycota</taxon>
        <taxon>Pezizomycotina</taxon>
        <taxon>Sordariomycetes</taxon>
        <taxon>Sordariomycetidae</taxon>
        <taxon>Sordariales</taxon>
        <taxon>Diplogelasinosporaceae</taxon>
        <taxon>Diplogelasinospora</taxon>
    </lineage>
</organism>
<dbReference type="Gene3D" id="1.20.1250.20">
    <property type="entry name" value="MFS general substrate transporter like domains"/>
    <property type="match status" value="2"/>
</dbReference>
<evidence type="ECO:0000256" key="8">
    <source>
        <dbReference type="SAM" id="Phobius"/>
    </source>
</evidence>
<comment type="caution">
    <text evidence="10">The sequence shown here is derived from an EMBL/GenBank/DDBJ whole genome shotgun (WGS) entry which is preliminary data.</text>
</comment>
<evidence type="ECO:0000313" key="10">
    <source>
        <dbReference type="EMBL" id="KAK3936236.1"/>
    </source>
</evidence>
<dbReference type="Proteomes" id="UP001303473">
    <property type="component" value="Unassembled WGS sequence"/>
</dbReference>
<evidence type="ECO:0000256" key="5">
    <source>
        <dbReference type="ARBA" id="ARBA00023136"/>
    </source>
</evidence>
<evidence type="ECO:0000256" key="1">
    <source>
        <dbReference type="ARBA" id="ARBA00004141"/>
    </source>
</evidence>
<reference evidence="11" key="1">
    <citation type="journal article" date="2023" name="Mol. Phylogenet. Evol.">
        <title>Genome-scale phylogeny and comparative genomics of the fungal order Sordariales.</title>
        <authorList>
            <person name="Hensen N."/>
            <person name="Bonometti L."/>
            <person name="Westerberg I."/>
            <person name="Brannstrom I.O."/>
            <person name="Guillou S."/>
            <person name="Cros-Aarteil S."/>
            <person name="Calhoun S."/>
            <person name="Haridas S."/>
            <person name="Kuo A."/>
            <person name="Mondo S."/>
            <person name="Pangilinan J."/>
            <person name="Riley R."/>
            <person name="LaButti K."/>
            <person name="Andreopoulos B."/>
            <person name="Lipzen A."/>
            <person name="Chen C."/>
            <person name="Yan M."/>
            <person name="Daum C."/>
            <person name="Ng V."/>
            <person name="Clum A."/>
            <person name="Steindorff A."/>
            <person name="Ohm R.A."/>
            <person name="Martin F."/>
            <person name="Silar P."/>
            <person name="Natvig D.O."/>
            <person name="Lalanne C."/>
            <person name="Gautier V."/>
            <person name="Ament-Velasquez S.L."/>
            <person name="Kruys A."/>
            <person name="Hutchinson M.I."/>
            <person name="Powell A.J."/>
            <person name="Barry K."/>
            <person name="Miller A.N."/>
            <person name="Grigoriev I.V."/>
            <person name="Debuchy R."/>
            <person name="Gladieux P."/>
            <person name="Hiltunen Thoren M."/>
            <person name="Johannesson H."/>
        </authorList>
    </citation>
    <scope>NUCLEOTIDE SEQUENCE [LARGE SCALE GENOMIC DNA]</scope>
    <source>
        <strain evidence="11">CBS 340.73</strain>
    </source>
</reference>
<gene>
    <name evidence="10" type="ORF">QBC46DRAFT_419674</name>
</gene>
<name>A0AAN6N0A7_9PEZI</name>
<feature type="transmembrane region" description="Helical" evidence="8">
    <location>
        <begin position="130"/>
        <end position="147"/>
    </location>
</feature>
<protein>
    <submittedName>
        <fullName evidence="10">Thiamine pathway transporter THI73</fullName>
    </submittedName>
</protein>
<feature type="region of interest" description="Disordered" evidence="7">
    <location>
        <begin position="1"/>
        <end position="28"/>
    </location>
</feature>
<dbReference type="AlphaFoldDB" id="A0AAN6N0A7"/>
<evidence type="ECO:0000256" key="6">
    <source>
        <dbReference type="ARBA" id="ARBA00037968"/>
    </source>
</evidence>
<proteinExistence type="inferred from homology"/>
<keyword evidence="11" id="KW-1185">Reference proteome</keyword>
<dbReference type="EMBL" id="MU853890">
    <property type="protein sequence ID" value="KAK3936236.1"/>
    <property type="molecule type" value="Genomic_DNA"/>
</dbReference>
<evidence type="ECO:0000256" key="4">
    <source>
        <dbReference type="ARBA" id="ARBA00022989"/>
    </source>
</evidence>
<dbReference type="InterPro" id="IPR036259">
    <property type="entry name" value="MFS_trans_sf"/>
</dbReference>
<evidence type="ECO:0000259" key="9">
    <source>
        <dbReference type="PROSITE" id="PS50850"/>
    </source>
</evidence>
<evidence type="ECO:0000256" key="3">
    <source>
        <dbReference type="ARBA" id="ARBA00022692"/>
    </source>
</evidence>
<keyword evidence="2" id="KW-0813">Transport</keyword>
<dbReference type="Pfam" id="PF07690">
    <property type="entry name" value="MFS_1"/>
    <property type="match status" value="1"/>
</dbReference>
<feature type="transmembrane region" description="Helical" evidence="8">
    <location>
        <begin position="223"/>
        <end position="243"/>
    </location>
</feature>
<dbReference type="PANTHER" id="PTHR43791">
    <property type="entry name" value="PERMEASE-RELATED"/>
    <property type="match status" value="1"/>
</dbReference>
<feature type="transmembrane region" description="Helical" evidence="8">
    <location>
        <begin position="292"/>
        <end position="315"/>
    </location>
</feature>
<sequence length="543" mass="60186">MATEAKGPAHSGADEITPAPRPHASGGGLRDKATEFLANHAGADTSFTYEEEQAVLKRIDCRVLPLILGAYFFQQLDKSSLSYVSIFGITDDAHLVGQQYSWLGSILYLAQLVMQPLAAFILVKLPTGKVIATAILLWGASLAIMASCTDFSSLLGLRFLLGSFEAMIAPSCVAVTQMWWRRGEQTMRTTYWNAMNGVTFIIGSLFTYGLGHIQSDRLYKYQIIFVFCGLLTVVFSLLVLWLMPDSPMEAKYLTEREKVIAVERLRANQMGVASREWRWDHVRETLVDLKTWCWFVAIVAISIASGGISTFGNLIVKSFGYSSFETILFNIPFGVIQVIVTIGSGWVATRFQRKGLTIAAVSVLPSIGTIIMLTVPRQYKGVLLFGYYLVSCLAAITPLIYAWQAQNTGGDTKKKCTSAMVFIGMCTGNVIGPLLYSTDQAPLYRPGLIADLIMFVLVGVLSALIPFYLMFLNKRHAKRREELGKNAVVVDESMMQGKQMESGKAVEIEEAGHDASRMQRTLEEDNAMHDMSDVKNEDFIYVY</sequence>
<evidence type="ECO:0000256" key="7">
    <source>
        <dbReference type="SAM" id="MobiDB-lite"/>
    </source>
</evidence>
<feature type="transmembrane region" description="Helical" evidence="8">
    <location>
        <begin position="327"/>
        <end position="348"/>
    </location>
</feature>
<dbReference type="FunFam" id="1.20.1250.20:FF:000064">
    <property type="entry name" value="MFS allantoate transporter"/>
    <property type="match status" value="1"/>
</dbReference>
<keyword evidence="5 8" id="KW-0472">Membrane</keyword>
<feature type="transmembrane region" description="Helical" evidence="8">
    <location>
        <begin position="355"/>
        <end position="375"/>
    </location>
</feature>